<dbReference type="Gene3D" id="1.20.1600.10">
    <property type="entry name" value="Outer membrane efflux proteins (OEP)"/>
    <property type="match status" value="1"/>
</dbReference>
<dbReference type="AlphaFoldDB" id="A0A3E1NFR3"/>
<evidence type="ECO:0000256" key="1">
    <source>
        <dbReference type="ARBA" id="ARBA00004442"/>
    </source>
</evidence>
<feature type="signal peptide" evidence="8">
    <location>
        <begin position="1"/>
        <end position="24"/>
    </location>
</feature>
<dbReference type="GO" id="GO:0009279">
    <property type="term" value="C:cell outer membrane"/>
    <property type="evidence" value="ECO:0007669"/>
    <property type="project" value="UniProtKB-SubCell"/>
</dbReference>
<keyword evidence="5" id="KW-0812">Transmembrane</keyword>
<comment type="subcellular location">
    <subcellularLocation>
        <location evidence="1">Cell outer membrane</location>
    </subcellularLocation>
</comment>
<dbReference type="GO" id="GO:1990281">
    <property type="term" value="C:efflux pump complex"/>
    <property type="evidence" value="ECO:0007669"/>
    <property type="project" value="TreeGrafter"/>
</dbReference>
<dbReference type="PANTHER" id="PTHR30026">
    <property type="entry name" value="OUTER MEMBRANE PROTEIN TOLC"/>
    <property type="match status" value="1"/>
</dbReference>
<name>A0A3E1NFR3_9BACT</name>
<dbReference type="Pfam" id="PF02321">
    <property type="entry name" value="OEP"/>
    <property type="match status" value="2"/>
</dbReference>
<evidence type="ECO:0000256" key="5">
    <source>
        <dbReference type="ARBA" id="ARBA00022692"/>
    </source>
</evidence>
<evidence type="ECO:0000313" key="10">
    <source>
        <dbReference type="Proteomes" id="UP000261284"/>
    </source>
</evidence>
<accession>A0A3E1NFR3</accession>
<dbReference type="Proteomes" id="UP000261284">
    <property type="component" value="Unassembled WGS sequence"/>
</dbReference>
<keyword evidence="4" id="KW-1134">Transmembrane beta strand</keyword>
<dbReference type="InterPro" id="IPR003423">
    <property type="entry name" value="OMP_efflux"/>
</dbReference>
<evidence type="ECO:0000256" key="6">
    <source>
        <dbReference type="ARBA" id="ARBA00023136"/>
    </source>
</evidence>
<organism evidence="9 10">
    <name type="scientific">Deminuibacter soli</name>
    <dbReference type="NCBI Taxonomy" id="2291815"/>
    <lineage>
        <taxon>Bacteria</taxon>
        <taxon>Pseudomonadati</taxon>
        <taxon>Bacteroidota</taxon>
        <taxon>Chitinophagia</taxon>
        <taxon>Chitinophagales</taxon>
        <taxon>Chitinophagaceae</taxon>
        <taxon>Deminuibacter</taxon>
    </lineage>
</organism>
<sequence>MKLHRHSRILLLVQLTGAVFFASAQDTALHITLPIAHQMALQQNRLLKIARLRVEESRDSLDGISSKYYPNINATGGYLYAGKTDVVIPQGKFGNIASVPIPDRDFKLFEGDHNMILAGANVVQPITQLTKVSTGVKVAKTNVALAQTQVQKAEWQVRQGVEQLYCGILLAQHKQQQAAANIRLTEIQLYDVESALMAGETDSTNHYGLQAQLAADEEKQLQANYDIADYSASLAELLGLPVNTRFELAPLPDSLAVLQPVETYVSQANDKNPDVQAAALTVQKAGLGVASARKEYTPDLSFIAGFSYQSVFDFLPASNYQAGLLLTWKILDFGTRKSVVKQRQHQQAAATESKQYTSDHVSAAVQKAYRQALQAQALVTAAQKAVLYRKKQLEFKQGQLAAGSILKREIVQTRADLTKAETDLFAAQINYRLAYTSLLISAGMY</sequence>
<evidence type="ECO:0000256" key="8">
    <source>
        <dbReference type="SAM" id="SignalP"/>
    </source>
</evidence>
<dbReference type="PANTHER" id="PTHR30026:SF20">
    <property type="entry name" value="OUTER MEMBRANE PROTEIN TOLC"/>
    <property type="match status" value="1"/>
</dbReference>
<reference evidence="9 10" key="1">
    <citation type="submission" date="2018-08" db="EMBL/GenBank/DDBJ databases">
        <title>Chitinophagaceae sp. K23C18032701, a novel bacterium isolated from forest soil.</title>
        <authorList>
            <person name="Wang C."/>
        </authorList>
    </citation>
    <scope>NUCLEOTIDE SEQUENCE [LARGE SCALE GENOMIC DNA]</scope>
    <source>
        <strain evidence="9 10">K23C18032701</strain>
    </source>
</reference>
<dbReference type="GO" id="GO:0015288">
    <property type="term" value="F:porin activity"/>
    <property type="evidence" value="ECO:0007669"/>
    <property type="project" value="TreeGrafter"/>
</dbReference>
<dbReference type="RefSeq" id="WP_116848594.1">
    <property type="nucleotide sequence ID" value="NZ_QTJU01000007.1"/>
</dbReference>
<dbReference type="SUPFAM" id="SSF56954">
    <property type="entry name" value="Outer membrane efflux proteins (OEP)"/>
    <property type="match status" value="1"/>
</dbReference>
<keyword evidence="7" id="KW-0998">Cell outer membrane</keyword>
<evidence type="ECO:0000256" key="3">
    <source>
        <dbReference type="ARBA" id="ARBA00022448"/>
    </source>
</evidence>
<evidence type="ECO:0000313" key="9">
    <source>
        <dbReference type="EMBL" id="RFM26810.1"/>
    </source>
</evidence>
<dbReference type="GO" id="GO:0015562">
    <property type="term" value="F:efflux transmembrane transporter activity"/>
    <property type="evidence" value="ECO:0007669"/>
    <property type="project" value="InterPro"/>
</dbReference>
<keyword evidence="6" id="KW-0472">Membrane</keyword>
<proteinExistence type="inferred from homology"/>
<comment type="similarity">
    <text evidence="2">Belongs to the outer membrane factor (OMF) (TC 1.B.17) family.</text>
</comment>
<keyword evidence="8" id="KW-0732">Signal</keyword>
<dbReference type="OrthoDB" id="1413034at2"/>
<dbReference type="EMBL" id="QTJU01000007">
    <property type="protein sequence ID" value="RFM26810.1"/>
    <property type="molecule type" value="Genomic_DNA"/>
</dbReference>
<protein>
    <submittedName>
        <fullName evidence="9">TolC family protein</fullName>
    </submittedName>
</protein>
<dbReference type="InterPro" id="IPR051906">
    <property type="entry name" value="TolC-like"/>
</dbReference>
<feature type="chain" id="PRO_5017824755" evidence="8">
    <location>
        <begin position="25"/>
        <end position="445"/>
    </location>
</feature>
<evidence type="ECO:0000256" key="2">
    <source>
        <dbReference type="ARBA" id="ARBA00007613"/>
    </source>
</evidence>
<keyword evidence="10" id="KW-1185">Reference proteome</keyword>
<evidence type="ECO:0000256" key="4">
    <source>
        <dbReference type="ARBA" id="ARBA00022452"/>
    </source>
</evidence>
<gene>
    <name evidence="9" type="ORF">DXN05_17630</name>
</gene>
<keyword evidence="3" id="KW-0813">Transport</keyword>
<evidence type="ECO:0000256" key="7">
    <source>
        <dbReference type="ARBA" id="ARBA00023237"/>
    </source>
</evidence>
<comment type="caution">
    <text evidence="9">The sequence shown here is derived from an EMBL/GenBank/DDBJ whole genome shotgun (WGS) entry which is preliminary data.</text>
</comment>